<dbReference type="Proteomes" id="UP001139293">
    <property type="component" value="Unassembled WGS sequence"/>
</dbReference>
<name>A0A9X2CHI7_9GAMM</name>
<dbReference type="HAMAP" id="MF_02231">
    <property type="entry name" value="UbiT"/>
    <property type="match status" value="1"/>
</dbReference>
<dbReference type="Pfam" id="PF02036">
    <property type="entry name" value="SCP2"/>
    <property type="match status" value="1"/>
</dbReference>
<dbReference type="RefSeq" id="WP_248949502.1">
    <property type="nucleotide sequence ID" value="NZ_JAKILB010000004.1"/>
</dbReference>
<dbReference type="InterPro" id="IPR016830">
    <property type="entry name" value="UbiT"/>
</dbReference>
<keyword evidence="4" id="KW-1185">Reference proteome</keyword>
<organism evidence="3 4">
    <name type="scientific">Shewanella pneumatophori</name>
    <dbReference type="NCBI Taxonomy" id="314092"/>
    <lineage>
        <taxon>Bacteria</taxon>
        <taxon>Pseudomonadati</taxon>
        <taxon>Pseudomonadota</taxon>
        <taxon>Gammaproteobacteria</taxon>
        <taxon>Alteromonadales</taxon>
        <taxon>Shewanellaceae</taxon>
        <taxon>Shewanella</taxon>
    </lineage>
</organism>
<comment type="caution">
    <text evidence="3">The sequence shown here is derived from an EMBL/GenBank/DDBJ whole genome shotgun (WGS) entry which is preliminary data.</text>
</comment>
<feature type="domain" description="SCP2" evidence="2">
    <location>
        <begin position="38"/>
        <end position="135"/>
    </location>
</feature>
<protein>
    <recommendedName>
        <fullName evidence="1">Ubiquinone biosynthesis accessory factor UbiT</fullName>
    </recommendedName>
</protein>
<dbReference type="Gene3D" id="3.30.1050.10">
    <property type="entry name" value="SCP2 sterol-binding domain"/>
    <property type="match status" value="1"/>
</dbReference>
<dbReference type="InterPro" id="IPR003033">
    <property type="entry name" value="SCP2_sterol-bd_dom"/>
</dbReference>
<gene>
    <name evidence="1" type="primary">ubiT</name>
    <name evidence="3" type="ORF">L2740_07940</name>
</gene>
<dbReference type="GO" id="GO:0006744">
    <property type="term" value="P:ubiquinone biosynthetic process"/>
    <property type="evidence" value="ECO:0007669"/>
    <property type="project" value="UniProtKB-UniRule"/>
</dbReference>
<dbReference type="EMBL" id="JAKILB010000004">
    <property type="protein sequence ID" value="MCL1138469.1"/>
    <property type="molecule type" value="Genomic_DNA"/>
</dbReference>
<evidence type="ECO:0000256" key="1">
    <source>
        <dbReference type="HAMAP-Rule" id="MF_02231"/>
    </source>
</evidence>
<keyword evidence="1" id="KW-0831">Ubiquinone biosynthesis</keyword>
<comment type="function">
    <text evidence="1">Required for O(2)-independent ubiquinone (coenzyme Q) biosynthesis. Likely functions as an accessory factor.</text>
</comment>
<evidence type="ECO:0000313" key="4">
    <source>
        <dbReference type="Proteomes" id="UP001139293"/>
    </source>
</evidence>
<proteinExistence type="inferred from homology"/>
<evidence type="ECO:0000313" key="3">
    <source>
        <dbReference type="EMBL" id="MCL1138469.1"/>
    </source>
</evidence>
<dbReference type="SUPFAM" id="SSF55718">
    <property type="entry name" value="SCP-like"/>
    <property type="match status" value="1"/>
</dbReference>
<dbReference type="AlphaFoldDB" id="A0A9X2CHI7"/>
<reference evidence="3" key="1">
    <citation type="submission" date="2022-01" db="EMBL/GenBank/DDBJ databases">
        <title>Whole genome-based taxonomy of the Shewanellaceae.</title>
        <authorList>
            <person name="Martin-Rodriguez A.J."/>
        </authorList>
    </citation>
    <scope>NUCLEOTIDE SEQUENCE</scope>
    <source>
        <strain evidence="3">KCTC 23973</strain>
    </source>
</reference>
<dbReference type="InterPro" id="IPR036527">
    <property type="entry name" value="SCP2_sterol-bd_dom_sf"/>
</dbReference>
<evidence type="ECO:0000259" key="2">
    <source>
        <dbReference type="Pfam" id="PF02036"/>
    </source>
</evidence>
<comment type="similarity">
    <text evidence="1">Belongs to the UbiT family.</text>
</comment>
<sequence length="170" mass="18924">MQGFFPNKLAQQILEIGPKAIARPLAIVPFALKADLLKRILSLLLSEQAADDELEFLEGRWVAINIEDLGLTFEVTFDTKWQVRPIEQAQVTFTAQSKDLLLIAAAKEDPDSLFFQRKLCIEGDTELGLEVKNLLLGVEFDAMPPALKMTVEKLASALQTLQAKAEPRFA</sequence>
<dbReference type="PIRSF" id="PIRSF025550">
    <property type="entry name" value="UCP025550_lpd_carrier"/>
    <property type="match status" value="1"/>
</dbReference>
<comment type="pathway">
    <text evidence="1">Cofactor biosynthesis; ubiquinone biosynthesis.</text>
</comment>
<accession>A0A9X2CHI7</accession>